<reference evidence="1 2" key="1">
    <citation type="submission" date="2021-07" db="EMBL/GenBank/DDBJ databases">
        <authorList>
            <person name="Palmer J.M."/>
        </authorList>
    </citation>
    <scope>NUCLEOTIDE SEQUENCE [LARGE SCALE GENOMIC DNA]</scope>
    <source>
        <strain evidence="1 2">AT_MEX2019</strain>
        <tissue evidence="1">Muscle</tissue>
    </source>
</reference>
<evidence type="ECO:0000313" key="2">
    <source>
        <dbReference type="Proteomes" id="UP001345963"/>
    </source>
</evidence>
<dbReference type="Proteomes" id="UP001345963">
    <property type="component" value="Unassembled WGS sequence"/>
</dbReference>
<accession>A0ABU7C1N0</accession>
<sequence length="69" mass="8069">MFLPIESYPAYYPYFTPLHVLPPFAYHVEKLVAYIFSSFAQQKIDILNQNCSWHQSRQATLMESDPVSV</sequence>
<organism evidence="1 2">
    <name type="scientific">Ataeniobius toweri</name>
    <dbReference type="NCBI Taxonomy" id="208326"/>
    <lineage>
        <taxon>Eukaryota</taxon>
        <taxon>Metazoa</taxon>
        <taxon>Chordata</taxon>
        <taxon>Craniata</taxon>
        <taxon>Vertebrata</taxon>
        <taxon>Euteleostomi</taxon>
        <taxon>Actinopterygii</taxon>
        <taxon>Neopterygii</taxon>
        <taxon>Teleostei</taxon>
        <taxon>Neoteleostei</taxon>
        <taxon>Acanthomorphata</taxon>
        <taxon>Ovalentaria</taxon>
        <taxon>Atherinomorphae</taxon>
        <taxon>Cyprinodontiformes</taxon>
        <taxon>Goodeidae</taxon>
        <taxon>Ataeniobius</taxon>
    </lineage>
</organism>
<name>A0ABU7C1N0_9TELE</name>
<proteinExistence type="predicted"/>
<keyword evidence="2" id="KW-1185">Reference proteome</keyword>
<evidence type="ECO:0000313" key="1">
    <source>
        <dbReference type="EMBL" id="MED6256504.1"/>
    </source>
</evidence>
<gene>
    <name evidence="1" type="ORF">ATANTOWER_027628</name>
</gene>
<protein>
    <submittedName>
        <fullName evidence="1">Uncharacterized protein</fullName>
    </submittedName>
</protein>
<dbReference type="EMBL" id="JAHUTI010075619">
    <property type="protein sequence ID" value="MED6256504.1"/>
    <property type="molecule type" value="Genomic_DNA"/>
</dbReference>
<comment type="caution">
    <text evidence="1">The sequence shown here is derived from an EMBL/GenBank/DDBJ whole genome shotgun (WGS) entry which is preliminary data.</text>
</comment>